<accession>A0AAN6Q7B0</accession>
<evidence type="ECO:0000313" key="2">
    <source>
        <dbReference type="Proteomes" id="UP001305647"/>
    </source>
</evidence>
<dbReference type="AlphaFoldDB" id="A0AAN6Q7B0"/>
<dbReference type="Proteomes" id="UP001305647">
    <property type="component" value="Unassembled WGS sequence"/>
</dbReference>
<name>A0AAN6Q7B0_9PEZI</name>
<organism evidence="1 2">
    <name type="scientific">Parathielavia hyrcaniae</name>
    <dbReference type="NCBI Taxonomy" id="113614"/>
    <lineage>
        <taxon>Eukaryota</taxon>
        <taxon>Fungi</taxon>
        <taxon>Dikarya</taxon>
        <taxon>Ascomycota</taxon>
        <taxon>Pezizomycotina</taxon>
        <taxon>Sordariomycetes</taxon>
        <taxon>Sordariomycetidae</taxon>
        <taxon>Sordariales</taxon>
        <taxon>Chaetomiaceae</taxon>
        <taxon>Parathielavia</taxon>
    </lineage>
</organism>
<gene>
    <name evidence="1" type="ORF">N658DRAFT_300509</name>
</gene>
<dbReference type="EMBL" id="MU863629">
    <property type="protein sequence ID" value="KAK4103085.1"/>
    <property type="molecule type" value="Genomic_DNA"/>
</dbReference>
<sequence>MNHQDCNLDRSQVSDFLPNGTFLPIRSLERRFGIPTCSLQDGFARDLRKSSYSFPISGAADADVVSGIRVNDPKDNPVFRLSDSYLRSCSQEQPPSPLCLVARLCNVWIWKRLMGVARVGVSNPEVCHSTDVPKKNGISLCRAGRKCICCWSDGAATKPRSALLGGKLQLLNVQRAAQVQQYGVCETHLADAV</sequence>
<proteinExistence type="predicted"/>
<reference evidence="1" key="1">
    <citation type="journal article" date="2023" name="Mol. Phylogenet. Evol.">
        <title>Genome-scale phylogeny and comparative genomics of the fungal order Sordariales.</title>
        <authorList>
            <person name="Hensen N."/>
            <person name="Bonometti L."/>
            <person name="Westerberg I."/>
            <person name="Brannstrom I.O."/>
            <person name="Guillou S."/>
            <person name="Cros-Aarteil S."/>
            <person name="Calhoun S."/>
            <person name="Haridas S."/>
            <person name="Kuo A."/>
            <person name="Mondo S."/>
            <person name="Pangilinan J."/>
            <person name="Riley R."/>
            <person name="LaButti K."/>
            <person name="Andreopoulos B."/>
            <person name="Lipzen A."/>
            <person name="Chen C."/>
            <person name="Yan M."/>
            <person name="Daum C."/>
            <person name="Ng V."/>
            <person name="Clum A."/>
            <person name="Steindorff A."/>
            <person name="Ohm R.A."/>
            <person name="Martin F."/>
            <person name="Silar P."/>
            <person name="Natvig D.O."/>
            <person name="Lalanne C."/>
            <person name="Gautier V."/>
            <person name="Ament-Velasquez S.L."/>
            <person name="Kruys A."/>
            <person name="Hutchinson M.I."/>
            <person name="Powell A.J."/>
            <person name="Barry K."/>
            <person name="Miller A.N."/>
            <person name="Grigoriev I.V."/>
            <person name="Debuchy R."/>
            <person name="Gladieux P."/>
            <person name="Hiltunen Thoren M."/>
            <person name="Johannesson H."/>
        </authorList>
    </citation>
    <scope>NUCLEOTIDE SEQUENCE</scope>
    <source>
        <strain evidence="1">CBS 757.83</strain>
    </source>
</reference>
<protein>
    <submittedName>
        <fullName evidence="1">Uncharacterized protein</fullName>
    </submittedName>
</protein>
<reference evidence="1" key="2">
    <citation type="submission" date="2023-05" db="EMBL/GenBank/DDBJ databases">
        <authorList>
            <consortium name="Lawrence Berkeley National Laboratory"/>
            <person name="Steindorff A."/>
            <person name="Hensen N."/>
            <person name="Bonometti L."/>
            <person name="Westerberg I."/>
            <person name="Brannstrom I.O."/>
            <person name="Guillou S."/>
            <person name="Cros-Aarteil S."/>
            <person name="Calhoun S."/>
            <person name="Haridas S."/>
            <person name="Kuo A."/>
            <person name="Mondo S."/>
            <person name="Pangilinan J."/>
            <person name="Riley R."/>
            <person name="Labutti K."/>
            <person name="Andreopoulos B."/>
            <person name="Lipzen A."/>
            <person name="Chen C."/>
            <person name="Yanf M."/>
            <person name="Daum C."/>
            <person name="Ng V."/>
            <person name="Clum A."/>
            <person name="Ohm R."/>
            <person name="Martin F."/>
            <person name="Silar P."/>
            <person name="Natvig D."/>
            <person name="Lalanne C."/>
            <person name="Gautier V."/>
            <person name="Ament-Velasquez S.L."/>
            <person name="Kruys A."/>
            <person name="Hutchinson M.I."/>
            <person name="Powell A.J."/>
            <person name="Barry K."/>
            <person name="Miller A.N."/>
            <person name="Grigoriev I.V."/>
            <person name="Debuchy R."/>
            <person name="Gladieux P."/>
            <person name="Thoren M.H."/>
            <person name="Johannesson H."/>
        </authorList>
    </citation>
    <scope>NUCLEOTIDE SEQUENCE</scope>
    <source>
        <strain evidence="1">CBS 757.83</strain>
    </source>
</reference>
<keyword evidence="2" id="KW-1185">Reference proteome</keyword>
<comment type="caution">
    <text evidence="1">The sequence shown here is derived from an EMBL/GenBank/DDBJ whole genome shotgun (WGS) entry which is preliminary data.</text>
</comment>
<evidence type="ECO:0000313" key="1">
    <source>
        <dbReference type="EMBL" id="KAK4103085.1"/>
    </source>
</evidence>